<evidence type="ECO:0000313" key="2">
    <source>
        <dbReference type="EMBL" id="RVU45941.1"/>
    </source>
</evidence>
<feature type="domain" description="N-acetyltransferase" evidence="1">
    <location>
        <begin position="13"/>
        <end position="171"/>
    </location>
</feature>
<dbReference type="RefSeq" id="WP_128228313.1">
    <property type="nucleotide sequence ID" value="NZ_SACR01000003.1"/>
</dbReference>
<dbReference type="Pfam" id="PF13302">
    <property type="entry name" value="Acetyltransf_3"/>
    <property type="match status" value="1"/>
</dbReference>
<reference evidence="2 3" key="1">
    <citation type="submission" date="2019-01" db="EMBL/GenBank/DDBJ databases">
        <authorList>
            <person name="Chen W.-M."/>
        </authorList>
    </citation>
    <scope>NUCLEOTIDE SEQUENCE [LARGE SCALE GENOMIC DNA]</scope>
    <source>
        <strain evidence="2 3">KYPY4</strain>
    </source>
</reference>
<name>A0A437RGR0_9BURK</name>
<dbReference type="PANTHER" id="PTHR43792:SF1">
    <property type="entry name" value="N-ACETYLTRANSFERASE DOMAIN-CONTAINING PROTEIN"/>
    <property type="match status" value="1"/>
</dbReference>
<keyword evidence="3" id="KW-1185">Reference proteome</keyword>
<evidence type="ECO:0000313" key="3">
    <source>
        <dbReference type="Proteomes" id="UP000285575"/>
    </source>
</evidence>
<evidence type="ECO:0000259" key="1">
    <source>
        <dbReference type="PROSITE" id="PS51186"/>
    </source>
</evidence>
<dbReference type="InterPro" id="IPR000182">
    <property type="entry name" value="GNAT_dom"/>
</dbReference>
<dbReference type="EMBL" id="SACR01000003">
    <property type="protein sequence ID" value="RVU45941.1"/>
    <property type="molecule type" value="Genomic_DNA"/>
</dbReference>
<comment type="caution">
    <text evidence="2">The sequence shown here is derived from an EMBL/GenBank/DDBJ whole genome shotgun (WGS) entry which is preliminary data.</text>
</comment>
<dbReference type="AlphaFoldDB" id="A0A437RGR0"/>
<dbReference type="GO" id="GO:0016747">
    <property type="term" value="F:acyltransferase activity, transferring groups other than amino-acyl groups"/>
    <property type="evidence" value="ECO:0007669"/>
    <property type="project" value="InterPro"/>
</dbReference>
<dbReference type="Proteomes" id="UP000285575">
    <property type="component" value="Unassembled WGS sequence"/>
</dbReference>
<dbReference type="SUPFAM" id="SSF55729">
    <property type="entry name" value="Acyl-CoA N-acyltransferases (Nat)"/>
    <property type="match status" value="1"/>
</dbReference>
<sequence>MSALAASVKTKRLVLEPFERTDAMHLFGFMADAAAMQHTYVAPSYQHCLGRLQSYEATRDMLGFAPWVVRTAQDGQVIGWGGLSIDPLEPEWGLEVIYAFAPSSWGLGYATELVHASLGFAFGNLGVHEVHAFAKPENTASARVLQKCGFSLQGYEPALARNHFVAASTRAA</sequence>
<accession>A0A437RGR0</accession>
<dbReference type="InterPro" id="IPR016181">
    <property type="entry name" value="Acyl_CoA_acyltransferase"/>
</dbReference>
<gene>
    <name evidence="2" type="ORF">EOE66_08660</name>
</gene>
<dbReference type="InterPro" id="IPR051531">
    <property type="entry name" value="N-acetyltransferase"/>
</dbReference>
<dbReference type="Gene3D" id="3.40.630.30">
    <property type="match status" value="1"/>
</dbReference>
<proteinExistence type="predicted"/>
<organism evidence="2 3">
    <name type="scientific">Rubrivivax rivuli</name>
    <dbReference type="NCBI Taxonomy" id="1862385"/>
    <lineage>
        <taxon>Bacteria</taxon>
        <taxon>Pseudomonadati</taxon>
        <taxon>Pseudomonadota</taxon>
        <taxon>Betaproteobacteria</taxon>
        <taxon>Burkholderiales</taxon>
        <taxon>Sphaerotilaceae</taxon>
        <taxon>Rubrivivax</taxon>
    </lineage>
</organism>
<dbReference type="PROSITE" id="PS51186">
    <property type="entry name" value="GNAT"/>
    <property type="match status" value="1"/>
</dbReference>
<protein>
    <submittedName>
        <fullName evidence="2">N-acetyltransferase</fullName>
    </submittedName>
</protein>
<dbReference type="PANTHER" id="PTHR43792">
    <property type="entry name" value="GNAT FAMILY, PUTATIVE (AFU_ORTHOLOGUE AFUA_3G00765)-RELATED-RELATED"/>
    <property type="match status" value="1"/>
</dbReference>
<dbReference type="OrthoDB" id="9801669at2"/>
<keyword evidence="2" id="KW-0808">Transferase</keyword>